<proteinExistence type="predicted"/>
<protein>
    <submittedName>
        <fullName evidence="2">Uncharacterized protein</fullName>
    </submittedName>
</protein>
<evidence type="ECO:0000313" key="2">
    <source>
        <dbReference type="EMBL" id="KUM48173.1"/>
    </source>
</evidence>
<sequence length="91" mass="10593">MKKRSIQSAYINKNLRCLPYLFFSQECLPSLVRFVTFLLVLLPIPNVFQSYYVCNNELSSPYFRSRALSLYLLGRVHLSPLPMKDEKLSTA</sequence>
<keyword evidence="2" id="KW-0496">Mitochondrion</keyword>
<organism evidence="2">
    <name type="scientific">Picea glauca</name>
    <name type="common">White spruce</name>
    <name type="synonym">Pinus glauca</name>
    <dbReference type="NCBI Taxonomy" id="3330"/>
    <lineage>
        <taxon>Eukaryota</taxon>
        <taxon>Viridiplantae</taxon>
        <taxon>Streptophyta</taxon>
        <taxon>Embryophyta</taxon>
        <taxon>Tracheophyta</taxon>
        <taxon>Spermatophyta</taxon>
        <taxon>Pinopsida</taxon>
        <taxon>Pinidae</taxon>
        <taxon>Conifers I</taxon>
        <taxon>Pinales</taxon>
        <taxon>Pinaceae</taxon>
        <taxon>Picea</taxon>
    </lineage>
</organism>
<geneLocation type="mitochondrion" evidence="2"/>
<evidence type="ECO:0000256" key="1">
    <source>
        <dbReference type="SAM" id="Phobius"/>
    </source>
</evidence>
<comment type="caution">
    <text evidence="2">The sequence shown here is derived from an EMBL/GenBank/DDBJ whole genome shotgun (WGS) entry which is preliminary data.</text>
</comment>
<reference evidence="2" key="1">
    <citation type="journal article" date="2015" name="Genome Biol. Evol.">
        <title>Organellar Genomes of White Spruce (Picea glauca): Assembly and Annotation.</title>
        <authorList>
            <person name="Jackman S.D."/>
            <person name="Warren R.L."/>
            <person name="Gibb E.A."/>
            <person name="Vandervalk B.P."/>
            <person name="Mohamadi H."/>
            <person name="Chu J."/>
            <person name="Raymond A."/>
            <person name="Pleasance S."/>
            <person name="Coope R."/>
            <person name="Wildung M.R."/>
            <person name="Ritland C.E."/>
            <person name="Bousquet J."/>
            <person name="Jones S.J."/>
            <person name="Bohlmann J."/>
            <person name="Birol I."/>
        </authorList>
    </citation>
    <scope>NUCLEOTIDE SEQUENCE [LARGE SCALE GENOMIC DNA]</scope>
    <source>
        <tissue evidence="2">Flushing bud</tissue>
    </source>
</reference>
<name>A0A117NHD1_PICGL</name>
<dbReference type="AlphaFoldDB" id="A0A117NHD1"/>
<keyword evidence="1" id="KW-1133">Transmembrane helix</keyword>
<feature type="transmembrane region" description="Helical" evidence="1">
    <location>
        <begin position="20"/>
        <end position="44"/>
    </location>
</feature>
<keyword evidence="1" id="KW-0472">Membrane</keyword>
<accession>A0A117NHD1</accession>
<keyword evidence="1" id="KW-0812">Transmembrane</keyword>
<dbReference type="EMBL" id="LKAM01000006">
    <property type="protein sequence ID" value="KUM48173.1"/>
    <property type="molecule type" value="Genomic_DNA"/>
</dbReference>
<gene>
    <name evidence="2" type="ORF">ABT39_MTgene5170</name>
</gene>